<dbReference type="InterPro" id="IPR042095">
    <property type="entry name" value="SUMF_sf"/>
</dbReference>
<dbReference type="EMBL" id="CAJHNH020002380">
    <property type="protein sequence ID" value="CAG5126537.1"/>
    <property type="molecule type" value="Genomic_DNA"/>
</dbReference>
<protein>
    <recommendedName>
        <fullName evidence="5">Sulfatase-modifying factor enzyme-like domain-containing protein</fullName>
    </recommendedName>
</protein>
<gene>
    <name evidence="6" type="ORF">CUNI_LOCUS12095</name>
</gene>
<name>A0A8S3ZAC1_9EUPU</name>
<dbReference type="AlphaFoldDB" id="A0A8S3ZAC1"/>
<feature type="signal peptide" evidence="4">
    <location>
        <begin position="1"/>
        <end position="26"/>
    </location>
</feature>
<comment type="similarity">
    <text evidence="1">Belongs to the sulfatase-modifying factor family.</text>
</comment>
<dbReference type="Gene3D" id="3.90.1580.10">
    <property type="entry name" value="paralog of FGE (formylglycine-generating enzyme)"/>
    <property type="match status" value="1"/>
</dbReference>
<dbReference type="Pfam" id="PF03781">
    <property type="entry name" value="FGE-sulfatase"/>
    <property type="match status" value="1"/>
</dbReference>
<evidence type="ECO:0000256" key="2">
    <source>
        <dbReference type="SAM" id="Coils"/>
    </source>
</evidence>
<feature type="coiled-coil region" evidence="2">
    <location>
        <begin position="38"/>
        <end position="65"/>
    </location>
</feature>
<evidence type="ECO:0000313" key="7">
    <source>
        <dbReference type="Proteomes" id="UP000678393"/>
    </source>
</evidence>
<dbReference type="PANTHER" id="PTHR23150">
    <property type="entry name" value="SULFATASE MODIFYING FACTOR 1, 2"/>
    <property type="match status" value="1"/>
</dbReference>
<evidence type="ECO:0000256" key="4">
    <source>
        <dbReference type="SAM" id="SignalP"/>
    </source>
</evidence>
<dbReference type="PANTHER" id="PTHR23150:SF19">
    <property type="entry name" value="FORMYLGLYCINE-GENERATING ENZYME"/>
    <property type="match status" value="1"/>
</dbReference>
<dbReference type="Proteomes" id="UP000678393">
    <property type="component" value="Unassembled WGS sequence"/>
</dbReference>
<dbReference type="GO" id="GO:0005783">
    <property type="term" value="C:endoplasmic reticulum"/>
    <property type="evidence" value="ECO:0007669"/>
    <property type="project" value="TreeGrafter"/>
</dbReference>
<reference evidence="6" key="1">
    <citation type="submission" date="2021-04" db="EMBL/GenBank/DDBJ databases">
        <authorList>
            <consortium name="Molecular Ecology Group"/>
        </authorList>
    </citation>
    <scope>NUCLEOTIDE SEQUENCE</scope>
</reference>
<feature type="domain" description="Sulfatase-modifying factor enzyme-like" evidence="5">
    <location>
        <begin position="93"/>
        <end position="363"/>
    </location>
</feature>
<evidence type="ECO:0000256" key="1">
    <source>
        <dbReference type="ARBA" id="ARBA00005310"/>
    </source>
</evidence>
<evidence type="ECO:0000256" key="3">
    <source>
        <dbReference type="SAM" id="MobiDB-lite"/>
    </source>
</evidence>
<organism evidence="6 7">
    <name type="scientific">Candidula unifasciata</name>
    <dbReference type="NCBI Taxonomy" id="100452"/>
    <lineage>
        <taxon>Eukaryota</taxon>
        <taxon>Metazoa</taxon>
        <taxon>Spiralia</taxon>
        <taxon>Lophotrochozoa</taxon>
        <taxon>Mollusca</taxon>
        <taxon>Gastropoda</taxon>
        <taxon>Heterobranchia</taxon>
        <taxon>Euthyneura</taxon>
        <taxon>Panpulmonata</taxon>
        <taxon>Eupulmonata</taxon>
        <taxon>Stylommatophora</taxon>
        <taxon>Helicina</taxon>
        <taxon>Helicoidea</taxon>
        <taxon>Geomitridae</taxon>
        <taxon>Candidula</taxon>
    </lineage>
</organism>
<feature type="chain" id="PRO_5035906389" description="Sulfatase-modifying factor enzyme-like domain-containing protein" evidence="4">
    <location>
        <begin position="27"/>
        <end position="396"/>
    </location>
</feature>
<sequence>MALKINLPMICVAAITVFLMSRGSLADAVQNLKDLEALQEKEMMKQQLNAEKKGLRQRAHRIVANQTTPEDRFLHPYMEDNLIRDVLRSYSSYREMILVNGGKFIMGTNDPYSPTGEYPLRHVSVNSFYLDANPVINADFWAFLRVRKFYRTESEKKGWSWVVDLFLSNETRQYYSVPGARGWAAVKKTTWNSPEGPDSNLENRWKHPAVHVSWYDARTFCEFHHKRLPTEAEWEYAAKIAVTTHAYPWGDKWERRRANVWQGKWPTENKKVDGYSITSPVDAYVPQNLAGFYDMIGNVWEWTSSLYLERSVQPVPQASMAVLKGGSYVDSVSGEVNYVVRNGQRMGQKQDYTAGHVGFRCAKDFQTVTLKKTTPPPPPSKPKIRRRFHRKMRDEL</sequence>
<feature type="region of interest" description="Disordered" evidence="3">
    <location>
        <begin position="370"/>
        <end position="396"/>
    </location>
</feature>
<dbReference type="InterPro" id="IPR051043">
    <property type="entry name" value="Sulfatase_Mod_Factor_Kinase"/>
</dbReference>
<feature type="compositionally biased region" description="Basic residues" evidence="3">
    <location>
        <begin position="382"/>
        <end position="396"/>
    </location>
</feature>
<dbReference type="InterPro" id="IPR016187">
    <property type="entry name" value="CTDL_fold"/>
</dbReference>
<accession>A0A8S3ZAC1</accession>
<dbReference type="GO" id="GO:0120147">
    <property type="term" value="F:formylglycine-generating oxidase activity"/>
    <property type="evidence" value="ECO:0007669"/>
    <property type="project" value="TreeGrafter"/>
</dbReference>
<keyword evidence="4" id="KW-0732">Signal</keyword>
<dbReference type="SUPFAM" id="SSF56436">
    <property type="entry name" value="C-type lectin-like"/>
    <property type="match status" value="1"/>
</dbReference>
<dbReference type="InterPro" id="IPR005532">
    <property type="entry name" value="SUMF_dom"/>
</dbReference>
<dbReference type="OrthoDB" id="659at2759"/>
<keyword evidence="7" id="KW-1185">Reference proteome</keyword>
<evidence type="ECO:0000259" key="5">
    <source>
        <dbReference type="Pfam" id="PF03781"/>
    </source>
</evidence>
<keyword evidence="2" id="KW-0175">Coiled coil</keyword>
<proteinExistence type="inferred from homology"/>
<comment type="caution">
    <text evidence="6">The sequence shown here is derived from an EMBL/GenBank/DDBJ whole genome shotgun (WGS) entry which is preliminary data.</text>
</comment>
<evidence type="ECO:0000313" key="6">
    <source>
        <dbReference type="EMBL" id="CAG5126537.1"/>
    </source>
</evidence>